<dbReference type="InterPro" id="IPR019243">
    <property type="entry name" value="DUF2202"/>
</dbReference>
<gene>
    <name evidence="2" type="ORF">SAMN05421847_0292</name>
</gene>
<dbReference type="InterPro" id="IPR009078">
    <property type="entry name" value="Ferritin-like_SF"/>
</dbReference>
<evidence type="ECO:0000313" key="3">
    <source>
        <dbReference type="Proteomes" id="UP000236738"/>
    </source>
</evidence>
<feature type="domain" description="DUF2202" evidence="1">
    <location>
        <begin position="25"/>
        <end position="180"/>
    </location>
</feature>
<dbReference type="EMBL" id="FNUS01000001">
    <property type="protein sequence ID" value="SEF55055.1"/>
    <property type="molecule type" value="Genomic_DNA"/>
</dbReference>
<keyword evidence="3" id="KW-1185">Reference proteome</keyword>
<organism evidence="2 3">
    <name type="scientific">Halpernia humi</name>
    <dbReference type="NCBI Taxonomy" id="493375"/>
    <lineage>
        <taxon>Bacteria</taxon>
        <taxon>Pseudomonadati</taxon>
        <taxon>Bacteroidota</taxon>
        <taxon>Flavobacteriia</taxon>
        <taxon>Flavobacteriales</taxon>
        <taxon>Weeksellaceae</taxon>
        <taxon>Chryseobacterium group</taxon>
        <taxon>Halpernia</taxon>
    </lineage>
</organism>
<dbReference type="InterPro" id="IPR012347">
    <property type="entry name" value="Ferritin-like"/>
</dbReference>
<protein>
    <recommendedName>
        <fullName evidence="1">DUF2202 domain-containing protein</fullName>
    </recommendedName>
</protein>
<name>A0A1H5SX22_9FLAO</name>
<evidence type="ECO:0000313" key="2">
    <source>
        <dbReference type="EMBL" id="SEF55055.1"/>
    </source>
</evidence>
<evidence type="ECO:0000259" key="1">
    <source>
        <dbReference type="Pfam" id="PF09968"/>
    </source>
</evidence>
<dbReference type="SUPFAM" id="SSF47240">
    <property type="entry name" value="Ferritin-like"/>
    <property type="match status" value="1"/>
</dbReference>
<dbReference type="Pfam" id="PF09968">
    <property type="entry name" value="DUF2202"/>
    <property type="match status" value="1"/>
</dbReference>
<accession>A0A1H5SX22</accession>
<dbReference type="AlphaFoldDB" id="A0A1H5SX22"/>
<sequence length="187" mass="20880">MIVGVSFLTSCKTDDEVVLLSDQEKSDLLFLREEEKLARDVYIFSYNKYNQSIFSNIADSEQSHTNSVLNLINKYNLSDPVADNAIGVFSNSELQTLYNQLIAISDSSLNKALEVGANIEDLDINDINRLISHTSNSDLQSVYSNLTCGSKNHMRSFVGQLGLYTPIYISQSEYDSIINSPNEQCGK</sequence>
<proteinExistence type="predicted"/>
<dbReference type="CDD" id="cd01048">
    <property type="entry name" value="Ferritin_like_AB2"/>
    <property type="match status" value="1"/>
</dbReference>
<dbReference type="Gene3D" id="1.20.1260.10">
    <property type="match status" value="1"/>
</dbReference>
<reference evidence="3" key="1">
    <citation type="submission" date="2016-10" db="EMBL/GenBank/DDBJ databases">
        <authorList>
            <person name="Varghese N."/>
            <person name="Submissions S."/>
        </authorList>
    </citation>
    <scope>NUCLEOTIDE SEQUENCE [LARGE SCALE GENOMIC DNA]</scope>
    <source>
        <strain evidence="3">DSM 21580</strain>
    </source>
</reference>
<dbReference type="OrthoDB" id="9801086at2"/>
<dbReference type="Proteomes" id="UP000236738">
    <property type="component" value="Unassembled WGS sequence"/>
</dbReference>